<dbReference type="Pfam" id="PF09327">
    <property type="entry name" value="Phage_Tail_Tip"/>
    <property type="match status" value="1"/>
</dbReference>
<accession>A0ABW0YG53</accession>
<dbReference type="EMBL" id="JBHSPP010000017">
    <property type="protein sequence ID" value="MFC5707628.1"/>
    <property type="molecule type" value="Genomic_DNA"/>
</dbReference>
<dbReference type="InterPro" id="IPR053171">
    <property type="entry name" value="Viral_Tip_Attach_Protein"/>
</dbReference>
<evidence type="ECO:0000259" key="1">
    <source>
        <dbReference type="Pfam" id="PF09327"/>
    </source>
</evidence>
<organism evidence="2 3">
    <name type="scientific">Aeromonas eucrenophila</name>
    <dbReference type="NCBI Taxonomy" id="649"/>
    <lineage>
        <taxon>Bacteria</taxon>
        <taxon>Pseudomonadati</taxon>
        <taxon>Pseudomonadota</taxon>
        <taxon>Gammaproteobacteria</taxon>
        <taxon>Aeromonadales</taxon>
        <taxon>Aeromonadaceae</taxon>
        <taxon>Aeromonas</taxon>
    </lineage>
</organism>
<name>A0ABW0YG53_9GAMM</name>
<evidence type="ECO:0000313" key="2">
    <source>
        <dbReference type="EMBL" id="MFC5707628.1"/>
    </source>
</evidence>
<proteinExistence type="predicted"/>
<dbReference type="PANTHER" id="PTHR36251:SF2">
    <property type="entry name" value="GIFSY-2 PROPHAGE HOST SPECIFICITY PROTEIN J, PHAGE LAMBDA"/>
    <property type="match status" value="1"/>
</dbReference>
<gene>
    <name evidence="2" type="ORF">ACFPVW_16550</name>
</gene>
<dbReference type="PANTHER" id="PTHR36251">
    <property type="entry name" value="FELS-1 PROPHAGE HOST SPECIFICITY PROTEIN-RELATED"/>
    <property type="match status" value="1"/>
</dbReference>
<reference evidence="3" key="1">
    <citation type="journal article" date="2019" name="Int. J. Syst. Evol. Microbiol.">
        <title>The Global Catalogue of Microorganisms (GCM) 10K type strain sequencing project: providing services to taxonomists for standard genome sequencing and annotation.</title>
        <authorList>
            <consortium name="The Broad Institute Genomics Platform"/>
            <consortium name="The Broad Institute Genome Sequencing Center for Infectious Disease"/>
            <person name="Wu L."/>
            <person name="Ma J."/>
        </authorList>
    </citation>
    <scope>NUCLEOTIDE SEQUENCE [LARGE SCALE GENOMIC DNA]</scope>
    <source>
        <strain evidence="3">KCTC 15012</strain>
    </source>
</reference>
<dbReference type="RefSeq" id="WP_048822954.1">
    <property type="nucleotide sequence ID" value="NZ_CDDF01000011.1"/>
</dbReference>
<dbReference type="Proteomes" id="UP001596132">
    <property type="component" value="Unassembled WGS sequence"/>
</dbReference>
<feature type="domain" description="Tip attachment protein J central straight fiber" evidence="1">
    <location>
        <begin position="277"/>
        <end position="371"/>
    </location>
</feature>
<keyword evidence="3" id="KW-1185">Reference proteome</keyword>
<evidence type="ECO:0000313" key="3">
    <source>
        <dbReference type="Proteomes" id="UP001596132"/>
    </source>
</evidence>
<dbReference type="InterPro" id="IPR015406">
    <property type="entry name" value="GpJ_CSF"/>
</dbReference>
<sequence length="622" mass="65364">MSKNTFRASSTQQGLTENMQILTGQKGDRLDKALTLREAASLGMLNLRRTAGGAVVPELPPANNIDPEWSGVQPPHAPVNVSVSGAFHTIVLTWDAPTYWGHAFAEVWRAGDDNLSHAVRVGTTLANVYADAVGKEFSAFYWVRFVNKNAMEGPYQGTEGLHAVTSRDVQDILDELQGKIEASHLVQSLLEPIQQVPQLSNNLNQLGASLDEEVLARTNAQEALTQKITQVTAGFKEGDTQLAGQITTETEARASADGALGKRIDTVTAKAGELGAAVQQQSQAIADLEGGAQAMWSTKASAGEITAGIGLIAKSDGTSQVAISASQVFVFDPNSSKPMAPLFAIDNGQVVMAEAIIRKATIQILNSEKITADYIKAGVSISAPSISGGSFDMGNAFMSGGSAGFGLGGPYSGWGKGWFTIIYSDGNLYTNRLTAQGGRIDNMTMRNCTIEQDCVVKGTVYADRIVGDVYVARDYACVTHAKQAGPIDVCSIKVNQSVGFARTLTIPGLAGLVGCSVTASGGGSSPISNSNSTTMQITVFMDGSVAKTLTAVASAYATSNPSQGPVTSVDEVGSYIGDVTIPANREPLITIRIQRIKGDGWVRSDPSQSGRVVLFKQGSSLS</sequence>
<protein>
    <submittedName>
        <fullName evidence="2">DUF1983 domain-containing protein</fullName>
    </submittedName>
</protein>
<comment type="caution">
    <text evidence="2">The sequence shown here is derived from an EMBL/GenBank/DDBJ whole genome shotgun (WGS) entry which is preliminary data.</text>
</comment>